<dbReference type="Gene3D" id="3.60.15.10">
    <property type="entry name" value="Ribonuclease Z/Hydroxyacylglutathione hydrolase-like"/>
    <property type="match status" value="1"/>
</dbReference>
<dbReference type="GO" id="GO:0016787">
    <property type="term" value="F:hydrolase activity"/>
    <property type="evidence" value="ECO:0007669"/>
    <property type="project" value="UniProtKB-KW"/>
</dbReference>
<evidence type="ECO:0000256" key="3">
    <source>
        <dbReference type="ARBA" id="ARBA00022723"/>
    </source>
</evidence>
<dbReference type="OrthoDB" id="7773at2157"/>
<dbReference type="EMBL" id="FZNQ01000002">
    <property type="protein sequence ID" value="SNR31577.1"/>
    <property type="molecule type" value="Genomic_DNA"/>
</dbReference>
<dbReference type="Proteomes" id="UP000198397">
    <property type="component" value="Unassembled WGS sequence"/>
</dbReference>
<reference evidence="7 8" key="1">
    <citation type="submission" date="2017-06" db="EMBL/GenBank/DDBJ databases">
        <authorList>
            <person name="Kim H.J."/>
            <person name="Triplett B.A."/>
        </authorList>
    </citation>
    <scope>NUCLEOTIDE SEQUENCE [LARGE SCALE GENOMIC DNA]</scope>
    <source>
        <strain evidence="7 8">DSM 8800</strain>
    </source>
</reference>
<organism evidence="7 8">
    <name type="scientific">Halorubrum vacuolatum</name>
    <name type="common">Natronobacterium vacuolatum</name>
    <dbReference type="NCBI Taxonomy" id="63740"/>
    <lineage>
        <taxon>Archaea</taxon>
        <taxon>Methanobacteriati</taxon>
        <taxon>Methanobacteriota</taxon>
        <taxon>Stenosarchaea group</taxon>
        <taxon>Halobacteria</taxon>
        <taxon>Halobacteriales</taxon>
        <taxon>Haloferacaceae</taxon>
        <taxon>Halorubrum</taxon>
    </lineage>
</organism>
<dbReference type="AlphaFoldDB" id="A0A238VC05"/>
<name>A0A238VC05_HALVU</name>
<keyword evidence="8" id="KW-1185">Reference proteome</keyword>
<keyword evidence="3" id="KW-0479">Metal-binding</keyword>
<evidence type="ECO:0000256" key="2">
    <source>
        <dbReference type="ARBA" id="ARBA00007749"/>
    </source>
</evidence>
<dbReference type="Pfam" id="PF00753">
    <property type="entry name" value="Lactamase_B"/>
    <property type="match status" value="1"/>
</dbReference>
<dbReference type="GO" id="GO:0046872">
    <property type="term" value="F:metal ion binding"/>
    <property type="evidence" value="ECO:0007669"/>
    <property type="project" value="UniProtKB-KW"/>
</dbReference>
<dbReference type="PANTHER" id="PTHR42978">
    <property type="entry name" value="QUORUM-QUENCHING LACTONASE YTNP-RELATED-RELATED"/>
    <property type="match status" value="1"/>
</dbReference>
<accession>A0A238VC05</accession>
<dbReference type="InterPro" id="IPR036866">
    <property type="entry name" value="RibonucZ/Hydroxyglut_hydro"/>
</dbReference>
<feature type="domain" description="Metallo-beta-lactamase" evidence="6">
    <location>
        <begin position="43"/>
        <end position="254"/>
    </location>
</feature>
<dbReference type="SUPFAM" id="SSF56281">
    <property type="entry name" value="Metallo-hydrolase/oxidoreductase"/>
    <property type="match status" value="1"/>
</dbReference>
<sequence length="268" mass="30808">MVNADIHVLDRGALKCDYNYMMEGHVLATYDEQNPDTDYSEIPVWSLVIDHPEGTILWDTGSHHDALDGHWPEGLSQAFYPYDAHEHRLDDDLEAAGFGIDDIDYVFQTHLHLDHAGGLEFFDGTDVPVFVHEREIKFAYYSANTPKGSGAYILDDFDHDLNWQILHADREQHFTDVEFIRFPGHTPGLTGTMIHLDDHGTVIFTGDQVYMTDNLEHEIPLGAPLIWGKTEWFDSLQRIKELQRRYEAEVVVGHDPEQFETIREGWVS</sequence>
<dbReference type="RefSeq" id="WP_089383653.1">
    <property type="nucleotide sequence ID" value="NZ_FZNQ01000002.1"/>
</dbReference>
<evidence type="ECO:0000256" key="1">
    <source>
        <dbReference type="ARBA" id="ARBA00001947"/>
    </source>
</evidence>
<comment type="cofactor">
    <cofactor evidence="1">
        <name>Zn(2+)</name>
        <dbReference type="ChEBI" id="CHEBI:29105"/>
    </cofactor>
</comment>
<dbReference type="InterPro" id="IPR051013">
    <property type="entry name" value="MBL_superfamily_lactonases"/>
</dbReference>
<evidence type="ECO:0000256" key="4">
    <source>
        <dbReference type="ARBA" id="ARBA00022801"/>
    </source>
</evidence>
<dbReference type="SMART" id="SM00849">
    <property type="entry name" value="Lactamase_B"/>
    <property type="match status" value="1"/>
</dbReference>
<evidence type="ECO:0000313" key="8">
    <source>
        <dbReference type="Proteomes" id="UP000198397"/>
    </source>
</evidence>
<evidence type="ECO:0000259" key="6">
    <source>
        <dbReference type="SMART" id="SM00849"/>
    </source>
</evidence>
<evidence type="ECO:0000256" key="5">
    <source>
        <dbReference type="ARBA" id="ARBA00022833"/>
    </source>
</evidence>
<keyword evidence="4" id="KW-0378">Hydrolase</keyword>
<gene>
    <name evidence="7" type="ORF">SAMN06264855_102199</name>
</gene>
<keyword evidence="5" id="KW-0862">Zinc</keyword>
<dbReference type="InterPro" id="IPR001279">
    <property type="entry name" value="Metallo-B-lactamas"/>
</dbReference>
<proteinExistence type="inferred from homology"/>
<dbReference type="PANTHER" id="PTHR42978:SF2">
    <property type="entry name" value="102 KBASES UNSTABLE REGION: FROM 1 TO 119443"/>
    <property type="match status" value="1"/>
</dbReference>
<evidence type="ECO:0000313" key="7">
    <source>
        <dbReference type="EMBL" id="SNR31577.1"/>
    </source>
</evidence>
<protein>
    <submittedName>
        <fullName evidence="7">Metallo-beta-lactamase superfamily protein</fullName>
    </submittedName>
</protein>
<dbReference type="CDD" id="cd07729">
    <property type="entry name" value="AHL_lactonase_MBL-fold"/>
    <property type="match status" value="1"/>
</dbReference>
<comment type="similarity">
    <text evidence="2">Belongs to the metallo-beta-lactamase superfamily.</text>
</comment>